<keyword evidence="4" id="KW-1185">Reference proteome</keyword>
<dbReference type="SUPFAM" id="SSF52266">
    <property type="entry name" value="SGNH hydrolase"/>
    <property type="match status" value="1"/>
</dbReference>
<gene>
    <name evidence="3" type="ORF">C7M71_012445</name>
</gene>
<dbReference type="Gene3D" id="2.60.120.260">
    <property type="entry name" value="Galactose-binding domain-like"/>
    <property type="match status" value="1"/>
</dbReference>
<dbReference type="Pfam" id="PF13472">
    <property type="entry name" value="Lipase_GDSL_2"/>
    <property type="match status" value="1"/>
</dbReference>
<dbReference type="EMBL" id="CP031264">
    <property type="protein sequence ID" value="AXI78132.1"/>
    <property type="molecule type" value="Genomic_DNA"/>
</dbReference>
<dbReference type="AlphaFoldDB" id="A0A345SWM7"/>
<evidence type="ECO:0000259" key="2">
    <source>
        <dbReference type="Pfam" id="PF21181"/>
    </source>
</evidence>
<feature type="domain" description="SsfX3-like N-terminal" evidence="2">
    <location>
        <begin position="54"/>
        <end position="168"/>
    </location>
</feature>
<dbReference type="Proteomes" id="UP000249340">
    <property type="component" value="Chromosome"/>
</dbReference>
<dbReference type="Pfam" id="PF21181">
    <property type="entry name" value="SsfX3_N"/>
    <property type="match status" value="1"/>
</dbReference>
<reference evidence="4" key="1">
    <citation type="submission" date="2018-07" db="EMBL/GenBank/DDBJ databases">
        <title>Streptacidiphilus bronchialis DSM 106435 chromosome.</title>
        <authorList>
            <person name="Batra D."/>
            <person name="Gulvik C.A."/>
        </authorList>
    </citation>
    <scope>NUCLEOTIDE SEQUENCE [LARGE SCALE GENOMIC DNA]</scope>
    <source>
        <strain evidence="4">DSM 106435</strain>
    </source>
</reference>
<dbReference type="OrthoDB" id="2060945at2"/>
<name>A0A345SWM7_9ACTN</name>
<feature type="domain" description="SGNH hydrolase-type esterase" evidence="1">
    <location>
        <begin position="198"/>
        <end position="382"/>
    </location>
</feature>
<dbReference type="KEGG" id="stri:C7M71_012445"/>
<organism evidence="3 4">
    <name type="scientific">Peterkaempfera bronchialis</name>
    <dbReference type="NCBI Taxonomy" id="2126346"/>
    <lineage>
        <taxon>Bacteria</taxon>
        <taxon>Bacillati</taxon>
        <taxon>Actinomycetota</taxon>
        <taxon>Actinomycetes</taxon>
        <taxon>Kitasatosporales</taxon>
        <taxon>Streptomycetaceae</taxon>
        <taxon>Peterkaempfera</taxon>
    </lineage>
</organism>
<dbReference type="Gene3D" id="3.40.50.1110">
    <property type="entry name" value="SGNH hydrolase"/>
    <property type="match status" value="1"/>
</dbReference>
<accession>A0A345SWM7</accession>
<dbReference type="InterPro" id="IPR048977">
    <property type="entry name" value="SsfX3-like_N"/>
</dbReference>
<proteinExistence type="predicted"/>
<evidence type="ECO:0000313" key="4">
    <source>
        <dbReference type="Proteomes" id="UP000249340"/>
    </source>
</evidence>
<evidence type="ECO:0000259" key="1">
    <source>
        <dbReference type="Pfam" id="PF13472"/>
    </source>
</evidence>
<sequence>MGLVSRRIGEACLVRDRPGAAADGGQRGCPGHGGLTGRAARADGVLPDGVTAVDGAIDLEYGDGWVQPWRLPHADLDLHHPLLAVAAMGPSGVRLRCTTGSRHLALHIQPVALPGSPPAEDPPPYALVLDGEPVREVAAPTVALTDAMVDLPDLPAGEKQVEIWLPVLPGVRIRALRAVDGRPLRPPAPDRRPRWTVYGSSITQGHRVAATACWPAVAARLLGLRPTNLGYGGGCLLEPLVARVVAARPADRITLEVGINVHNSAALRARTLAPALHGFLAAIRDRQPEVPVTVVSPVYGGELRETTPDSWYEGPDGVRRRVSGDMTLPRIREVLAEAVAVRRRRGDARLTYLDGRELFAAEDAAAGLMPDGLHPDAAGQRLMGERWAAYAGALRP</sequence>
<evidence type="ECO:0000313" key="3">
    <source>
        <dbReference type="EMBL" id="AXI78132.1"/>
    </source>
</evidence>
<protein>
    <submittedName>
        <fullName evidence="3">Lipase</fullName>
    </submittedName>
</protein>
<dbReference type="InterPro" id="IPR013830">
    <property type="entry name" value="SGNH_hydro"/>
</dbReference>
<dbReference type="InterPro" id="IPR036514">
    <property type="entry name" value="SGNH_hydro_sf"/>
</dbReference>